<proteinExistence type="predicted"/>
<name>A0A061A8F3_9MOLU</name>
<keyword evidence="1" id="KW-1133">Transmembrane helix</keyword>
<dbReference type="HOGENOM" id="CLU_2178052_0_0_14"/>
<gene>
    <name evidence="2" type="ORF">Aocu_01070</name>
</gene>
<dbReference type="EMBL" id="LK028559">
    <property type="protein sequence ID" value="CDR30180.1"/>
    <property type="molecule type" value="Genomic_DNA"/>
</dbReference>
<feature type="transmembrane region" description="Helical" evidence="1">
    <location>
        <begin position="12"/>
        <end position="31"/>
    </location>
</feature>
<reference evidence="3" key="1">
    <citation type="submission" date="2014-05" db="EMBL/GenBank/DDBJ databases">
        <authorList>
            <person name="Kube M."/>
        </authorList>
    </citation>
    <scope>NUCLEOTIDE SEQUENCE [LARGE SCALE GENOMIC DNA]</scope>
</reference>
<dbReference type="RefSeq" id="WP_045748770.1">
    <property type="nucleotide sequence ID" value="NZ_FUZK01000002.1"/>
</dbReference>
<feature type="transmembrane region" description="Helical" evidence="1">
    <location>
        <begin position="76"/>
        <end position="97"/>
    </location>
</feature>
<keyword evidence="1" id="KW-0812">Transmembrane</keyword>
<accession>A0A061A8F3</accession>
<dbReference type="InParanoid" id="A0A061A8F3"/>
<dbReference type="PATRIC" id="fig|35623.3.peg.106"/>
<protein>
    <submittedName>
        <fullName evidence="2">Uncharacterized protein</fullName>
    </submittedName>
</protein>
<dbReference type="Proteomes" id="UP000032434">
    <property type="component" value="Chromosome 1"/>
</dbReference>
<feature type="transmembrane region" description="Helical" evidence="1">
    <location>
        <begin position="43"/>
        <end position="64"/>
    </location>
</feature>
<dbReference type="STRING" id="35623.Aocu_01070"/>
<evidence type="ECO:0000256" key="1">
    <source>
        <dbReference type="SAM" id="Phobius"/>
    </source>
</evidence>
<organism evidence="2 3">
    <name type="scientific">Acholeplasma oculi</name>
    <dbReference type="NCBI Taxonomy" id="35623"/>
    <lineage>
        <taxon>Bacteria</taxon>
        <taxon>Bacillati</taxon>
        <taxon>Mycoplasmatota</taxon>
        <taxon>Mollicutes</taxon>
        <taxon>Acholeplasmatales</taxon>
        <taxon>Acholeplasmataceae</taxon>
        <taxon>Acholeplasma</taxon>
    </lineage>
</organism>
<sequence>MNIWNELYNRKHIKFLGLSILVYGINVYISIQMYQNRFEESINVVSSLMAALVLSSIFLGYQSIKHYIRKPDSLNLAVMAIASVIPTGLVFSIYMIFKFMIEARIIIPL</sequence>
<keyword evidence="1" id="KW-0472">Membrane</keyword>
<evidence type="ECO:0000313" key="2">
    <source>
        <dbReference type="EMBL" id="CDR30180.1"/>
    </source>
</evidence>
<dbReference type="KEGG" id="aoc:Aocu_01070"/>
<keyword evidence="3" id="KW-1185">Reference proteome</keyword>
<dbReference type="AlphaFoldDB" id="A0A061A8F3"/>
<evidence type="ECO:0000313" key="3">
    <source>
        <dbReference type="Proteomes" id="UP000032434"/>
    </source>
</evidence>